<dbReference type="InterPro" id="IPR040459">
    <property type="entry name" value="MJ1316"/>
</dbReference>
<keyword evidence="14" id="KW-1185">Reference proteome</keyword>
<feature type="domain" description="Endonuclease/exonuclease/phosphatase" evidence="10">
    <location>
        <begin position="254"/>
        <end position="554"/>
    </location>
</feature>
<dbReference type="InterPro" id="IPR009097">
    <property type="entry name" value="Cyclic_Pdiesterase"/>
</dbReference>
<keyword evidence="7" id="KW-0067">ATP-binding</keyword>
<dbReference type="Gene3D" id="3.60.10.10">
    <property type="entry name" value="Endonuclease/exonuclease/phosphatase"/>
    <property type="match status" value="1"/>
</dbReference>
<dbReference type="Pfam" id="PF04928">
    <property type="entry name" value="PAP_central"/>
    <property type="match status" value="1"/>
</dbReference>
<dbReference type="SUPFAM" id="SSF56219">
    <property type="entry name" value="DNase I-like"/>
    <property type="match status" value="1"/>
</dbReference>
<feature type="domain" description="MJ1316 RNA cyclic group end recognition" evidence="11">
    <location>
        <begin position="1133"/>
        <end position="1203"/>
    </location>
</feature>
<dbReference type="InterPro" id="IPR005135">
    <property type="entry name" value="Endo/exonuclease/phosphatase"/>
</dbReference>
<dbReference type="SUPFAM" id="SSF55144">
    <property type="entry name" value="LigT-like"/>
    <property type="match status" value="1"/>
</dbReference>
<feature type="compositionally biased region" description="Acidic residues" evidence="9">
    <location>
        <begin position="1084"/>
        <end position="1098"/>
    </location>
</feature>
<evidence type="ECO:0000256" key="5">
    <source>
        <dbReference type="ARBA" id="ARBA00022679"/>
    </source>
</evidence>
<evidence type="ECO:0000256" key="8">
    <source>
        <dbReference type="ARBA" id="ARBA00023242"/>
    </source>
</evidence>
<evidence type="ECO:0000313" key="14">
    <source>
        <dbReference type="Proteomes" id="UP000078544"/>
    </source>
</evidence>
<dbReference type="Gene3D" id="1.10.1410.10">
    <property type="match status" value="1"/>
</dbReference>
<dbReference type="InterPro" id="IPR011068">
    <property type="entry name" value="NuclTrfase_I-like_C"/>
</dbReference>
<dbReference type="GO" id="GO:0005524">
    <property type="term" value="F:ATP binding"/>
    <property type="evidence" value="ECO:0007669"/>
    <property type="project" value="UniProtKB-KW"/>
</dbReference>
<dbReference type="EC" id="2.7.7.19" evidence="3"/>
<dbReference type="InterPro" id="IPR043519">
    <property type="entry name" value="NT_sf"/>
</dbReference>
<evidence type="ECO:0000256" key="1">
    <source>
        <dbReference type="ARBA" id="ARBA00004123"/>
    </source>
</evidence>
<protein>
    <recommendedName>
        <fullName evidence="3">polynucleotide adenylyltransferase</fullName>
        <ecNumber evidence="3">2.7.7.19</ecNumber>
    </recommendedName>
</protein>
<keyword evidence="13" id="KW-0540">Nuclease</keyword>
<dbReference type="Gene3D" id="3.90.1140.10">
    <property type="entry name" value="Cyclic phosphodiesterase"/>
    <property type="match status" value="1"/>
</dbReference>
<dbReference type="PANTHER" id="PTHR10682:SF23">
    <property type="entry name" value="POLYNUCLEOTIDE ADENYLYLTRANSFERASE"/>
    <property type="match status" value="1"/>
</dbReference>
<comment type="caution">
    <text evidence="13">The sequence shown here is derived from an EMBL/GenBank/DDBJ whole genome shotgun (WGS) entry which is preliminary data.</text>
</comment>
<evidence type="ECO:0000256" key="2">
    <source>
        <dbReference type="ARBA" id="ARBA00010912"/>
    </source>
</evidence>
<keyword evidence="13" id="KW-0378">Hydrolase</keyword>
<keyword evidence="5" id="KW-0808">Transferase</keyword>
<dbReference type="GO" id="GO:0004527">
    <property type="term" value="F:exonuclease activity"/>
    <property type="evidence" value="ECO:0007669"/>
    <property type="project" value="UniProtKB-KW"/>
</dbReference>
<organism evidence="13 14">
    <name type="scientific">Moelleriella libera RCEF 2490</name>
    <dbReference type="NCBI Taxonomy" id="1081109"/>
    <lineage>
        <taxon>Eukaryota</taxon>
        <taxon>Fungi</taxon>
        <taxon>Dikarya</taxon>
        <taxon>Ascomycota</taxon>
        <taxon>Pezizomycotina</taxon>
        <taxon>Sordariomycetes</taxon>
        <taxon>Hypocreomycetidae</taxon>
        <taxon>Hypocreales</taxon>
        <taxon>Clavicipitaceae</taxon>
        <taxon>Moelleriella</taxon>
    </lineage>
</organism>
<dbReference type="OrthoDB" id="10263155at2759"/>
<dbReference type="Gene3D" id="3.30.460.10">
    <property type="entry name" value="Beta Polymerase, domain 2"/>
    <property type="match status" value="1"/>
</dbReference>
<evidence type="ECO:0000259" key="12">
    <source>
        <dbReference type="Pfam" id="PF04928"/>
    </source>
</evidence>
<dbReference type="SUPFAM" id="SSF81631">
    <property type="entry name" value="PAP/OAS1 substrate-binding domain"/>
    <property type="match status" value="1"/>
</dbReference>
<dbReference type="Pfam" id="PF03372">
    <property type="entry name" value="Exo_endo_phos"/>
    <property type="match status" value="1"/>
</dbReference>
<reference evidence="13 14" key="1">
    <citation type="journal article" date="2016" name="Genome Biol. Evol.">
        <title>Divergent and convergent evolution of fungal pathogenicity.</title>
        <authorList>
            <person name="Shang Y."/>
            <person name="Xiao G."/>
            <person name="Zheng P."/>
            <person name="Cen K."/>
            <person name="Zhan S."/>
            <person name="Wang C."/>
        </authorList>
    </citation>
    <scope>NUCLEOTIDE SEQUENCE [LARGE SCALE GENOMIC DNA]</scope>
    <source>
        <strain evidence="13 14">RCEF 2490</strain>
    </source>
</reference>
<sequence length="1215" mass="135460">MSAPEAHVKGFPRSYDTALCLIPPENVRTSINQIRNLYDKAYNRWPPHVNLIYPFVKPELLRDAVHVLCETELLALTPKKITLEEPDFFEQRDHNTIILRPQKEEGLKFASKLIEEICRKFGWSSQNDFQPHLTIGQSNDANADPHKFLMEKARLLAIKWDIESLFVLVRGSTSSAAAASHMMRPMRLWGRVDTSNSKVHHDLDVAVSTVGIQEGDAHNMATFQFEASSRLWRRTITEIPERPLQEIRQLIVASYNVLAEFQWPPCPSRYPLIISNILSERAAADIIILQEVTDHFLPFLLQDSRITESYIFATHGPPGIEGSGPLPSLLNTVVLSKLPFSWKYLQFPRKHKGAAVLELAGSCTGVSAGTKPQPVILAACHLTQGLTDGAIISKRNELKKLTEHLSAAFPDNPWILAGDLNLASSSFSIDQARKKGHLSSSGYQCLREIDKIIADSELHDAWLLTRICNGVSRDAIGSSQSLEELHEGEQGATFDPLANPLAAKAIGGGGLYDRPQRYDRILFNSKLSLTASGFNLFGHPLAQPQSGIMVASDHWGIRCLFSEIKDDCDRNPNGRGGPALAIISKKAPSSLGKTDNLKSILASLGCLPTKTQREERADALNTLERVLCRPEGVLAGSTQRSPLDVILIPVGSYGLGVWDAESDIDCLCVGRISSGTFFSLALSKLKRAKNEGVHVMRVVRAKTGTMLELSISGIMFDLQYCAAGEIVANYPHILNHPVTDPAFKLPPHTLLKLKAARDLAYLQRSIPDMAEYRLAHLFVKAWAKSRGLYFAKFGLLNGLNISVLLVPICKFLACNGGIKSTADILTTFFHHYADFDWKNDVVFDPFFHTNIKYHRTLREPLCLLGWHSPSLNTALNASPSTVHTLASEFVRAKSIISQQAPNWNSLLERDTPIGLKTLMARNASIFLRSFVSYIKIDARYWGPSPIKGRRFLGWLESRCMTVLIDANRRIPTLTMRIWPGSFAPLSSQNDDESEEYHCSYLVGLTWDSATAGAEAEAQKQDSAPAEGLITEQVLGAVLRDFESRICGDKSYFDPKFCWMMASVAAPASVERLEANPQPWRDGDAGDTDSEEEFETDEDEEVVSAEEPEVADRFADIPRQAEQATAKPPGTGKLRTAIDVMNRLRWDPALDPGNYIIGYEDRFVGAREKALEQWKTEQTDEEFIPQHRILYFKRKSDDSIVWDRRLRIDTLFGSGH</sequence>
<name>A0A162IMD5_9HYPO</name>
<keyword evidence="13" id="KW-0255">Endonuclease</keyword>
<proteinExistence type="inferred from homology"/>
<dbReference type="AlphaFoldDB" id="A0A162IMD5"/>
<dbReference type="PANTHER" id="PTHR10682">
    <property type="entry name" value="POLY A POLYMERASE"/>
    <property type="match status" value="1"/>
</dbReference>
<dbReference type="EMBL" id="AZGY01000008">
    <property type="protein sequence ID" value="KZZ96162.1"/>
    <property type="molecule type" value="Genomic_DNA"/>
</dbReference>
<keyword evidence="13" id="KW-0269">Exonuclease</keyword>
<dbReference type="SUPFAM" id="SSF55003">
    <property type="entry name" value="PAP/Archaeal CCA-adding enzyme, C-terminal domain"/>
    <property type="match status" value="1"/>
</dbReference>
<gene>
    <name evidence="13" type="ORF">AAL_04458</name>
</gene>
<evidence type="ECO:0000259" key="11">
    <source>
        <dbReference type="Pfam" id="PF04457"/>
    </source>
</evidence>
<dbReference type="GO" id="GO:0003723">
    <property type="term" value="F:RNA binding"/>
    <property type="evidence" value="ECO:0007669"/>
    <property type="project" value="InterPro"/>
</dbReference>
<comment type="similarity">
    <text evidence="2">Belongs to the poly(A) polymerase family.</text>
</comment>
<dbReference type="STRING" id="1081109.A0A162IMD5"/>
<evidence type="ECO:0000256" key="6">
    <source>
        <dbReference type="ARBA" id="ARBA00022741"/>
    </source>
</evidence>
<feature type="domain" description="Poly(A) polymerase central" evidence="12">
    <location>
        <begin position="772"/>
        <end position="908"/>
    </location>
</feature>
<dbReference type="Pfam" id="PF13563">
    <property type="entry name" value="2_5_RNA_ligase2"/>
    <property type="match status" value="1"/>
</dbReference>
<evidence type="ECO:0000256" key="4">
    <source>
        <dbReference type="ARBA" id="ARBA00022664"/>
    </source>
</evidence>
<accession>A0A162IMD5</accession>
<dbReference type="GO" id="GO:0004519">
    <property type="term" value="F:endonuclease activity"/>
    <property type="evidence" value="ECO:0007669"/>
    <property type="project" value="UniProtKB-KW"/>
</dbReference>
<evidence type="ECO:0000256" key="7">
    <source>
        <dbReference type="ARBA" id="ARBA00022840"/>
    </source>
</evidence>
<evidence type="ECO:0000256" key="3">
    <source>
        <dbReference type="ARBA" id="ARBA00012388"/>
    </source>
</evidence>
<dbReference type="SUPFAM" id="SSF81301">
    <property type="entry name" value="Nucleotidyltransferase"/>
    <property type="match status" value="1"/>
</dbReference>
<dbReference type="GO" id="GO:0031123">
    <property type="term" value="P:RNA 3'-end processing"/>
    <property type="evidence" value="ECO:0007669"/>
    <property type="project" value="InterPro"/>
</dbReference>
<dbReference type="Proteomes" id="UP000078544">
    <property type="component" value="Unassembled WGS sequence"/>
</dbReference>
<keyword evidence="8" id="KW-0539">Nucleus</keyword>
<dbReference type="GO" id="GO:0006397">
    <property type="term" value="P:mRNA processing"/>
    <property type="evidence" value="ECO:0007669"/>
    <property type="project" value="UniProtKB-KW"/>
</dbReference>
<comment type="subcellular location">
    <subcellularLocation>
        <location evidence="1">Nucleus</location>
    </subcellularLocation>
</comment>
<dbReference type="GO" id="GO:1990817">
    <property type="term" value="F:poly(A) RNA polymerase activity"/>
    <property type="evidence" value="ECO:0007669"/>
    <property type="project" value="UniProtKB-EC"/>
</dbReference>
<dbReference type="InterPro" id="IPR007012">
    <property type="entry name" value="PolA_pol_cen_dom"/>
</dbReference>
<dbReference type="GO" id="GO:0005634">
    <property type="term" value="C:nucleus"/>
    <property type="evidence" value="ECO:0007669"/>
    <property type="project" value="UniProtKB-SubCell"/>
</dbReference>
<keyword evidence="4" id="KW-0507">mRNA processing</keyword>
<evidence type="ECO:0000259" key="10">
    <source>
        <dbReference type="Pfam" id="PF03372"/>
    </source>
</evidence>
<dbReference type="Pfam" id="PF04457">
    <property type="entry name" value="MJ1316"/>
    <property type="match status" value="1"/>
</dbReference>
<keyword evidence="6" id="KW-0547">Nucleotide-binding</keyword>
<evidence type="ECO:0000313" key="13">
    <source>
        <dbReference type="EMBL" id="KZZ96162.1"/>
    </source>
</evidence>
<dbReference type="InterPro" id="IPR036691">
    <property type="entry name" value="Endo/exonu/phosph_ase_sf"/>
</dbReference>
<evidence type="ECO:0000256" key="9">
    <source>
        <dbReference type="SAM" id="MobiDB-lite"/>
    </source>
</evidence>
<feature type="region of interest" description="Disordered" evidence="9">
    <location>
        <begin position="1073"/>
        <end position="1098"/>
    </location>
</feature>